<keyword evidence="2" id="KW-1185">Reference proteome</keyword>
<proteinExistence type="predicted"/>
<gene>
    <name evidence="1" type="ORF">QFC19_008631</name>
</gene>
<dbReference type="EMBL" id="JASBWR010000132">
    <property type="protein sequence ID" value="KAJ9092706.1"/>
    <property type="molecule type" value="Genomic_DNA"/>
</dbReference>
<protein>
    <submittedName>
        <fullName evidence="1">Uncharacterized protein</fullName>
    </submittedName>
</protein>
<evidence type="ECO:0000313" key="2">
    <source>
        <dbReference type="Proteomes" id="UP001241377"/>
    </source>
</evidence>
<dbReference type="Proteomes" id="UP001241377">
    <property type="component" value="Unassembled WGS sequence"/>
</dbReference>
<evidence type="ECO:0000313" key="1">
    <source>
        <dbReference type="EMBL" id="KAJ9092706.1"/>
    </source>
</evidence>
<accession>A0ACC2V122</accession>
<comment type="caution">
    <text evidence="1">The sequence shown here is derived from an EMBL/GenBank/DDBJ whole genome shotgun (WGS) entry which is preliminary data.</text>
</comment>
<organism evidence="1 2">
    <name type="scientific">Naganishia cerealis</name>
    <dbReference type="NCBI Taxonomy" id="610337"/>
    <lineage>
        <taxon>Eukaryota</taxon>
        <taxon>Fungi</taxon>
        <taxon>Dikarya</taxon>
        <taxon>Basidiomycota</taxon>
        <taxon>Agaricomycotina</taxon>
        <taxon>Tremellomycetes</taxon>
        <taxon>Filobasidiales</taxon>
        <taxon>Filobasidiaceae</taxon>
        <taxon>Naganishia</taxon>
    </lineage>
</organism>
<name>A0ACC2V122_9TREE</name>
<sequence>MEDQPYTYMVSGTGETACDVDVDEEAVSSQPRFWTSALTSPLDDLADNEVIEVLEEALCGNHRLDKDQRENLGTHVEPEVGPVAAAPFTPIPWISLPARNSLIRSRTATANAVAPSSSRTAVSLITLVLAIRTRPTYRHILSTIPSSLFGALLAHLVVDIGAIHLVHLLLHDISTRSFGRLEIVREALNVCCRTYVLPAGLLTRERTRDTPAAPGSAGVKVDKRHILNLLEMLDDSYFCPSSKPSAAATEPCNASTQTLEPQTLRALLTLAVDDNSPPPPGTTPALAIDACRLVRIARALAQDIVSRSVDSMDKEDDIWLLQQTLLRLVRARKVNAGRALHKILLDHRWIIDDPCLRQPATTDRSPAATHASRRLLTPLGVCIALINTLNYNQQPIQALSLIELAVRENMVKPHSRLAAEFEVSVNMTCRIVIASRSPVALQRMASVLPRFISRRSGAVSPRVVKAFYEVCDEQVDGKGRRAMKWFVRGLWEYLVDVKTKKSSSGNSRSDHLEVQQFLPTGRALAHLLKYMAEKSTPWLPSEAAMLRWVVRTISDQPTTFLEPMTVGDVIVVLLSFDESAMPTHRLAKSLYERIADERSDTQKDFAGGGKGIVDEVARDRLRRGLVTHSEAMIELVKASVNVEAMLKFLKASADKPVTPTPTPQPVGHLDPATIFVQRYIQYSPPLAQLSVDDLARLARAFFLLGNVEAGVRMIKYIFAHRQSATVSQVTKRIGKPGDISTNAEDPTVRVLQWALSKVPSSVGEHYLELLDLAFGDDKAVGSVEVVTGKRLFLNVMQKGSKALELCQMSDQQHWKDRLDTLREQWKKREIARQGTRVVVADAGR</sequence>
<reference evidence="1" key="1">
    <citation type="submission" date="2023-04" db="EMBL/GenBank/DDBJ databases">
        <title>Draft Genome sequencing of Naganishia species isolated from polar environments using Oxford Nanopore Technology.</title>
        <authorList>
            <person name="Leo P."/>
            <person name="Venkateswaran K."/>
        </authorList>
    </citation>
    <scope>NUCLEOTIDE SEQUENCE</scope>
    <source>
        <strain evidence="1">MNA-CCFEE 5261</strain>
    </source>
</reference>